<dbReference type="PATRIC" id="fig|1218565.3.peg.887"/>
<dbReference type="EMBL" id="ANIK01000016">
    <property type="protein sequence ID" value="EMJ96720.1"/>
    <property type="molecule type" value="Genomic_DNA"/>
</dbReference>
<proteinExistence type="predicted"/>
<protein>
    <submittedName>
        <fullName evidence="1">Uncharacterized protein</fullName>
    </submittedName>
</protein>
<gene>
    <name evidence="1" type="ORF">LEP1GSC194_4266</name>
</gene>
<accession>M6DDT2</accession>
<dbReference type="Proteomes" id="UP000011988">
    <property type="component" value="Unassembled WGS sequence"/>
</dbReference>
<dbReference type="AlphaFoldDB" id="M6DDT2"/>
<sequence length="42" mass="5062">MNAPQFRRLGTDEFRYALYVSQKSRNSHEVREWAFKKNPLCS</sequence>
<name>M6DDT2_9LEPT</name>
<comment type="caution">
    <text evidence="1">The sequence shown here is derived from an EMBL/GenBank/DDBJ whole genome shotgun (WGS) entry which is preliminary data.</text>
</comment>
<organism evidence="1 2">
    <name type="scientific">Leptospira alstonii serovar Sichuan str. 79601</name>
    <dbReference type="NCBI Taxonomy" id="1218565"/>
    <lineage>
        <taxon>Bacteria</taxon>
        <taxon>Pseudomonadati</taxon>
        <taxon>Spirochaetota</taxon>
        <taxon>Spirochaetia</taxon>
        <taxon>Leptospirales</taxon>
        <taxon>Leptospiraceae</taxon>
        <taxon>Leptospira</taxon>
    </lineage>
</organism>
<reference evidence="1 2" key="1">
    <citation type="submission" date="2013-01" db="EMBL/GenBank/DDBJ databases">
        <authorList>
            <person name="Harkins D.M."/>
            <person name="Durkin A.S."/>
            <person name="Brinkac L.M."/>
            <person name="Haft D.H."/>
            <person name="Selengut J.D."/>
            <person name="Sanka R."/>
            <person name="DePew J."/>
            <person name="Purushe J."/>
            <person name="Galloway R.L."/>
            <person name="Vinetz J.M."/>
            <person name="Sutton G.G."/>
            <person name="Nierman W.C."/>
            <person name="Fouts D.E."/>
        </authorList>
    </citation>
    <scope>NUCLEOTIDE SEQUENCE [LARGE SCALE GENOMIC DNA]</scope>
    <source>
        <strain evidence="1 2">79601</strain>
    </source>
</reference>
<evidence type="ECO:0000313" key="2">
    <source>
        <dbReference type="Proteomes" id="UP000011988"/>
    </source>
</evidence>
<evidence type="ECO:0000313" key="1">
    <source>
        <dbReference type="EMBL" id="EMJ96720.1"/>
    </source>
</evidence>